<dbReference type="Proteomes" id="UP000295361">
    <property type="component" value="Unassembled WGS sequence"/>
</dbReference>
<evidence type="ECO:0000256" key="1">
    <source>
        <dbReference type="SAM" id="SignalP"/>
    </source>
</evidence>
<dbReference type="Pfam" id="PF07589">
    <property type="entry name" value="PEP-CTERM"/>
    <property type="match status" value="1"/>
</dbReference>
<dbReference type="AlphaFoldDB" id="A0A4R6QS72"/>
<dbReference type="EMBL" id="SNXS01000001">
    <property type="protein sequence ID" value="TDP74167.1"/>
    <property type="molecule type" value="Genomic_DNA"/>
</dbReference>
<sequence>MTTFTKTLIAAAALALTGMAGAASTQIKYVKEDPAGLSVNVTGSDDINIGRMLFATQGGPSFYAYCVELAQSTSSTYQRYSIGSFAGAQAKNLQSLFSATSLYTGEQKIDTAAEYAAFQVAVWEITHETGASLDVAGFDPRQVTVTTGHGRNKQTTTSTVWDSNTDRGSFYVQEYLGSGYSNSNGKTAAFAGLANSYLNDAGSYSGRDLFAVTKLSNGSYQDYVTVTALPVPEPTTYALMMAGLLAVGFVSNRRRQAKA</sequence>
<accession>A0A4R6QS72</accession>
<feature type="domain" description="Ice-binding protein C-terminal" evidence="2">
    <location>
        <begin position="230"/>
        <end position="254"/>
    </location>
</feature>
<feature type="signal peptide" evidence="1">
    <location>
        <begin position="1"/>
        <end position="22"/>
    </location>
</feature>
<dbReference type="NCBIfam" id="TIGR02595">
    <property type="entry name" value="PEP_CTERM"/>
    <property type="match status" value="1"/>
</dbReference>
<keyword evidence="4" id="KW-1185">Reference proteome</keyword>
<dbReference type="RefSeq" id="WP_133698820.1">
    <property type="nucleotide sequence ID" value="NZ_SNXS01000001.1"/>
</dbReference>
<organism evidence="3 4">
    <name type="scientific">Roseateles toxinivorans</name>
    <dbReference type="NCBI Taxonomy" id="270368"/>
    <lineage>
        <taxon>Bacteria</taxon>
        <taxon>Pseudomonadati</taxon>
        <taxon>Pseudomonadota</taxon>
        <taxon>Betaproteobacteria</taxon>
        <taxon>Burkholderiales</taxon>
        <taxon>Sphaerotilaceae</taxon>
        <taxon>Roseateles</taxon>
    </lineage>
</organism>
<dbReference type="InParanoid" id="A0A4R6QS72"/>
<evidence type="ECO:0000259" key="2">
    <source>
        <dbReference type="Pfam" id="PF07589"/>
    </source>
</evidence>
<feature type="chain" id="PRO_5020409592" evidence="1">
    <location>
        <begin position="23"/>
        <end position="259"/>
    </location>
</feature>
<gene>
    <name evidence="3" type="ORF">DES47_101219</name>
</gene>
<comment type="caution">
    <text evidence="3">The sequence shown here is derived from an EMBL/GenBank/DDBJ whole genome shotgun (WGS) entry which is preliminary data.</text>
</comment>
<protein>
    <submittedName>
        <fullName evidence="3">Putative secreted protein with PEP-CTERM sorting signal</fullName>
    </submittedName>
</protein>
<reference evidence="3 4" key="1">
    <citation type="submission" date="2019-03" db="EMBL/GenBank/DDBJ databases">
        <title>Genomic Encyclopedia of Type Strains, Phase IV (KMG-IV): sequencing the most valuable type-strain genomes for metagenomic binning, comparative biology and taxonomic classification.</title>
        <authorList>
            <person name="Goeker M."/>
        </authorList>
    </citation>
    <scope>NUCLEOTIDE SEQUENCE [LARGE SCALE GENOMIC DNA]</scope>
    <source>
        <strain evidence="3 4">DSM 16998</strain>
    </source>
</reference>
<evidence type="ECO:0000313" key="4">
    <source>
        <dbReference type="Proteomes" id="UP000295361"/>
    </source>
</evidence>
<name>A0A4R6QS72_9BURK</name>
<keyword evidence="1" id="KW-0732">Signal</keyword>
<dbReference type="OrthoDB" id="7844829at2"/>
<evidence type="ECO:0000313" key="3">
    <source>
        <dbReference type="EMBL" id="TDP74167.1"/>
    </source>
</evidence>
<proteinExistence type="predicted"/>
<dbReference type="InterPro" id="IPR013424">
    <property type="entry name" value="Ice-binding_C"/>
</dbReference>